<dbReference type="Pfam" id="PF00378">
    <property type="entry name" value="ECH_1"/>
    <property type="match status" value="1"/>
</dbReference>
<evidence type="ECO:0000313" key="2">
    <source>
        <dbReference type="EMBL" id="GGD16010.1"/>
    </source>
</evidence>
<dbReference type="GO" id="GO:0003824">
    <property type="term" value="F:catalytic activity"/>
    <property type="evidence" value="ECO:0007669"/>
    <property type="project" value="UniProtKB-ARBA"/>
</dbReference>
<reference evidence="3" key="4">
    <citation type="submission" date="2019-03" db="EMBL/GenBank/DDBJ databases">
        <authorList>
            <person name="Huang Y."/>
        </authorList>
    </citation>
    <scope>NUCLEOTIDE SEQUENCE</scope>
    <source>
        <strain evidence="3">JCM 16608</strain>
    </source>
</reference>
<dbReference type="Proteomes" id="UP000297025">
    <property type="component" value="Chromosome"/>
</dbReference>
<dbReference type="RefSeq" id="WP_135831799.1">
    <property type="nucleotide sequence ID" value="NZ_BMCK01000002.1"/>
</dbReference>
<dbReference type="InterPro" id="IPR014748">
    <property type="entry name" value="Enoyl-CoA_hydra_C"/>
</dbReference>
<protein>
    <submittedName>
        <fullName evidence="3">Enoyl-CoA hydratase</fullName>
    </submittedName>
</protein>
<sequence length="256" mass="26618">MTDLAVTREGGILRLRLDRPDSLNSASPEMVERLAVTLEEAVTDDTVRVVHLTGEGRAFCSGADLSGLDPDRVADGSAMALANRAIRAITTLDKPVLAAVNGPAAGFGCAIALACDLVVAHPSASFSLSFTRLGLMPDGATTATVAASIGRARAMRMALLAEKLEAAEAYLAGLVSHVTTEDTYDDVVEALLGKLEAGAPLALAATKKAVNAATIPHLEAAMEAEHRGQSLLARTKDVVEGVTAFLERRSAVFRGE</sequence>
<dbReference type="Gene3D" id="3.90.226.10">
    <property type="entry name" value="2-enoyl-CoA Hydratase, Chain A, domain 1"/>
    <property type="match status" value="1"/>
</dbReference>
<evidence type="ECO:0000313" key="4">
    <source>
        <dbReference type="Proteomes" id="UP000297025"/>
    </source>
</evidence>
<name>A0A4P7UB06_9ACTN</name>
<dbReference type="PANTHER" id="PTHR43459:SF1">
    <property type="entry name" value="EG:BACN32G11.4 PROTEIN"/>
    <property type="match status" value="1"/>
</dbReference>
<dbReference type="InterPro" id="IPR029045">
    <property type="entry name" value="ClpP/crotonase-like_dom_sf"/>
</dbReference>
<organism evidence="3 4">
    <name type="scientific">Nocardioides daphniae</name>
    <dbReference type="NCBI Taxonomy" id="402297"/>
    <lineage>
        <taxon>Bacteria</taxon>
        <taxon>Bacillati</taxon>
        <taxon>Actinomycetota</taxon>
        <taxon>Actinomycetes</taxon>
        <taxon>Propionibacteriales</taxon>
        <taxon>Nocardioidaceae</taxon>
        <taxon>Nocardioides</taxon>
    </lineage>
</organism>
<evidence type="ECO:0000256" key="1">
    <source>
        <dbReference type="ARBA" id="ARBA00005254"/>
    </source>
</evidence>
<dbReference type="AlphaFoldDB" id="A0A4P7UB06"/>
<reference evidence="2" key="2">
    <citation type="journal article" date="2014" name="Int. J. Syst. Evol. Microbiol.">
        <title>Complete genome of a new Firmicutes species belonging to the dominant human colonic microbiota ('Ruminococcus bicirculans') reveals two chromosomes and a selective capacity to utilize plant glucans.</title>
        <authorList>
            <consortium name="NISC Comparative Sequencing Program"/>
            <person name="Wegmann U."/>
            <person name="Louis P."/>
            <person name="Goesmann A."/>
            <person name="Henrissat B."/>
            <person name="Duncan S.H."/>
            <person name="Flint H.J."/>
        </authorList>
    </citation>
    <scope>NUCLEOTIDE SEQUENCE</scope>
    <source>
        <strain evidence="2">CCM 7403</strain>
    </source>
</reference>
<accession>A0A4P7UB06</accession>
<dbReference type="KEGG" id="ndp:E2C04_05070"/>
<dbReference type="EMBL" id="CP038462">
    <property type="protein sequence ID" value="QCC76751.1"/>
    <property type="molecule type" value="Genomic_DNA"/>
</dbReference>
<reference evidence="5" key="3">
    <citation type="journal article" date="2019" name="Int. J. Syst. Evol. Microbiol.">
        <title>The Global Catalogue of Microorganisms (GCM) 10K type strain sequencing project: providing services to taxonomists for standard genome sequencing and annotation.</title>
        <authorList>
            <consortium name="The Broad Institute Genomics Platform"/>
            <consortium name="The Broad Institute Genome Sequencing Center for Infectious Disease"/>
            <person name="Wu L."/>
            <person name="Ma J."/>
        </authorList>
    </citation>
    <scope>NUCLEOTIDE SEQUENCE [LARGE SCALE GENOMIC DNA]</scope>
    <source>
        <strain evidence="5">CCM 7403</strain>
    </source>
</reference>
<reference evidence="3 4" key="1">
    <citation type="journal article" date="2008" name="Int. J. Syst. Evol. Microbiol.">
        <title>Nocardioides daphniae sp. nov., isolated from Daphnia cucullata (Crustacea: Cladocera).</title>
        <authorList>
            <person name="Toth E.M."/>
            <person name="Keki Z."/>
            <person name="Homonnay Z.G."/>
            <person name="Borsodi A.K."/>
            <person name="Marialigeti K."/>
            <person name="Schumann P."/>
        </authorList>
    </citation>
    <scope>NUCLEOTIDE SEQUENCE [LARGE SCALE GENOMIC DNA]</scope>
    <source>
        <strain evidence="3 4">JCM 16608</strain>
    </source>
</reference>
<dbReference type="OrthoDB" id="9777711at2"/>
<reference evidence="2" key="5">
    <citation type="submission" date="2024-05" db="EMBL/GenBank/DDBJ databases">
        <authorList>
            <person name="Sun Q."/>
            <person name="Sedlacek I."/>
        </authorList>
    </citation>
    <scope>NUCLEOTIDE SEQUENCE</scope>
    <source>
        <strain evidence="2">CCM 7403</strain>
    </source>
</reference>
<dbReference type="PANTHER" id="PTHR43459">
    <property type="entry name" value="ENOYL-COA HYDRATASE"/>
    <property type="match status" value="1"/>
</dbReference>
<dbReference type="CDD" id="cd06558">
    <property type="entry name" value="crotonase-like"/>
    <property type="match status" value="1"/>
</dbReference>
<comment type="similarity">
    <text evidence="1">Belongs to the enoyl-CoA hydratase/isomerase family.</text>
</comment>
<dbReference type="InterPro" id="IPR001753">
    <property type="entry name" value="Enoyl-CoA_hydra/iso"/>
</dbReference>
<evidence type="ECO:0000313" key="5">
    <source>
        <dbReference type="Proteomes" id="UP000630594"/>
    </source>
</evidence>
<evidence type="ECO:0000313" key="3">
    <source>
        <dbReference type="EMBL" id="QCC76751.1"/>
    </source>
</evidence>
<dbReference type="EMBL" id="BMCK01000002">
    <property type="protein sequence ID" value="GGD16010.1"/>
    <property type="molecule type" value="Genomic_DNA"/>
</dbReference>
<gene>
    <name evidence="3" type="ORF">E2C04_05070</name>
    <name evidence="2" type="ORF">GCM10007231_13760</name>
</gene>
<dbReference type="SUPFAM" id="SSF52096">
    <property type="entry name" value="ClpP/crotonase"/>
    <property type="match status" value="1"/>
</dbReference>
<keyword evidence="5" id="KW-1185">Reference proteome</keyword>
<proteinExistence type="inferred from homology"/>
<dbReference type="Proteomes" id="UP000630594">
    <property type="component" value="Unassembled WGS sequence"/>
</dbReference>
<dbReference type="Gene3D" id="1.10.12.10">
    <property type="entry name" value="Lyase 2-enoyl-coa Hydratase, Chain A, domain 2"/>
    <property type="match status" value="1"/>
</dbReference>